<accession>A0A7J6I717</accession>
<protein>
    <recommendedName>
        <fullName evidence="2">Autophagy-related protein 101</fullName>
    </recommendedName>
</protein>
<dbReference type="GO" id="GO:0000045">
    <property type="term" value="P:autophagosome assembly"/>
    <property type="evidence" value="ECO:0007669"/>
    <property type="project" value="TreeGrafter"/>
</dbReference>
<proteinExistence type="inferred from homology"/>
<organism evidence="4 5">
    <name type="scientific">Cannabis sativa</name>
    <name type="common">Hemp</name>
    <name type="synonym">Marijuana</name>
    <dbReference type="NCBI Taxonomy" id="3483"/>
    <lineage>
        <taxon>Eukaryota</taxon>
        <taxon>Viridiplantae</taxon>
        <taxon>Streptophyta</taxon>
        <taxon>Embryophyta</taxon>
        <taxon>Tracheophyta</taxon>
        <taxon>Spermatophyta</taxon>
        <taxon>Magnoliopsida</taxon>
        <taxon>eudicotyledons</taxon>
        <taxon>Gunneridae</taxon>
        <taxon>Pentapetalae</taxon>
        <taxon>rosids</taxon>
        <taxon>fabids</taxon>
        <taxon>Rosales</taxon>
        <taxon>Cannabaceae</taxon>
        <taxon>Cannabis</taxon>
    </lineage>
</organism>
<dbReference type="AlphaFoldDB" id="A0A7J6I717"/>
<comment type="similarity">
    <text evidence="1">Belongs to the ATG101 family.</text>
</comment>
<dbReference type="InterPro" id="IPR012445">
    <property type="entry name" value="ATG101"/>
</dbReference>
<dbReference type="GO" id="GO:0019901">
    <property type="term" value="F:protein kinase binding"/>
    <property type="evidence" value="ECO:0007669"/>
    <property type="project" value="TreeGrafter"/>
</dbReference>
<gene>
    <name evidence="4" type="ORF">G4B88_010261</name>
</gene>
<dbReference type="Proteomes" id="UP000583929">
    <property type="component" value="Unassembled WGS sequence"/>
</dbReference>
<dbReference type="GO" id="GO:0000407">
    <property type="term" value="C:phagophore assembly site"/>
    <property type="evidence" value="ECO:0007669"/>
    <property type="project" value="TreeGrafter"/>
</dbReference>
<keyword evidence="5" id="KW-1185">Reference proteome</keyword>
<name>A0A7J6I717_CANSA</name>
<reference evidence="4 5" key="1">
    <citation type="journal article" date="2020" name="bioRxiv">
        <title>Sequence and annotation of 42 cannabis genomes reveals extensive copy number variation in cannabinoid synthesis and pathogen resistance genes.</title>
        <authorList>
            <person name="Mckernan K.J."/>
            <person name="Helbert Y."/>
            <person name="Kane L.T."/>
            <person name="Ebling H."/>
            <person name="Zhang L."/>
            <person name="Liu B."/>
            <person name="Eaton Z."/>
            <person name="Mclaughlin S."/>
            <person name="Kingan S."/>
            <person name="Baybayan P."/>
            <person name="Concepcion G."/>
            <person name="Jordan M."/>
            <person name="Riva A."/>
            <person name="Barbazuk W."/>
            <person name="Harkins T."/>
        </authorList>
    </citation>
    <scope>NUCLEOTIDE SEQUENCE [LARGE SCALE GENOMIC DNA]</scope>
    <source>
        <strain evidence="5">cv. Jamaican Lion 4</strain>
        <tissue evidence="4">Leaf</tissue>
    </source>
</reference>
<feature type="non-terminal residue" evidence="4">
    <location>
        <position position="64"/>
    </location>
</feature>
<evidence type="ECO:0000256" key="1">
    <source>
        <dbReference type="ARBA" id="ARBA00007130"/>
    </source>
</evidence>
<dbReference type="Pfam" id="PF07855">
    <property type="entry name" value="ATG101"/>
    <property type="match status" value="1"/>
</dbReference>
<evidence type="ECO:0000256" key="3">
    <source>
        <dbReference type="ARBA" id="ARBA00023006"/>
    </source>
</evidence>
<evidence type="ECO:0000313" key="4">
    <source>
        <dbReference type="EMBL" id="KAF4402809.1"/>
    </source>
</evidence>
<keyword evidence="3" id="KW-0072">Autophagy</keyword>
<sequence>ILHTILFHRALGLVRPKDADLELFDITYVQCGDLEIEKKIEEKIEQFISWVEKHPNEKSQVCGV</sequence>
<evidence type="ECO:0000256" key="2">
    <source>
        <dbReference type="ARBA" id="ARBA00018874"/>
    </source>
</evidence>
<dbReference type="PANTHER" id="PTHR13292">
    <property type="entry name" value="AUTOPHAGY-RELATED PROTEIN 101"/>
    <property type="match status" value="1"/>
</dbReference>
<evidence type="ECO:0000313" key="5">
    <source>
        <dbReference type="Proteomes" id="UP000583929"/>
    </source>
</evidence>
<dbReference type="EMBL" id="JAATIQ010000006">
    <property type="protein sequence ID" value="KAF4402809.1"/>
    <property type="molecule type" value="Genomic_DNA"/>
</dbReference>
<dbReference type="PANTHER" id="PTHR13292:SF0">
    <property type="entry name" value="AUTOPHAGY-RELATED PROTEIN 101"/>
    <property type="match status" value="1"/>
</dbReference>
<dbReference type="GO" id="GO:1990316">
    <property type="term" value="C:Atg1/ULK1 kinase complex"/>
    <property type="evidence" value="ECO:0007669"/>
    <property type="project" value="TreeGrafter"/>
</dbReference>
<comment type="caution">
    <text evidence="4">The sequence shown here is derived from an EMBL/GenBank/DDBJ whole genome shotgun (WGS) entry which is preliminary data.</text>
</comment>